<accession>F6DRU7</accession>
<dbReference type="eggNOG" id="COG4564">
    <property type="taxonomic scope" value="Bacteria"/>
</dbReference>
<keyword evidence="6 9" id="KW-0472">Membrane</keyword>
<feature type="domain" description="HAMP" evidence="11">
    <location>
        <begin position="230"/>
        <end position="284"/>
    </location>
</feature>
<gene>
    <name evidence="12" type="ordered locus">Desru_1593</name>
</gene>
<dbReference type="PANTHER" id="PTHR43531:SF11">
    <property type="entry name" value="METHYL-ACCEPTING CHEMOTAXIS PROTEIN 3"/>
    <property type="match status" value="1"/>
</dbReference>
<reference evidence="12 13" key="2">
    <citation type="journal article" date="2012" name="Stand. Genomic Sci.">
        <title>Complete genome sequence of the sulfate-reducing firmicute Desulfotomaculum ruminis type strain (DL(T)).</title>
        <authorList>
            <person name="Spring S."/>
            <person name="Visser M."/>
            <person name="Lu M."/>
            <person name="Copeland A."/>
            <person name="Lapidus A."/>
            <person name="Lucas S."/>
            <person name="Cheng J.F."/>
            <person name="Han C."/>
            <person name="Tapia R."/>
            <person name="Goodwin L.A."/>
            <person name="Pitluck S."/>
            <person name="Ivanova N."/>
            <person name="Land M."/>
            <person name="Hauser L."/>
            <person name="Larimer F."/>
            <person name="Rohde M."/>
            <person name="Goker M."/>
            <person name="Detter J.C."/>
            <person name="Kyrpides N.C."/>
            <person name="Woyke T."/>
            <person name="Schaap P.J."/>
            <person name="Plugge C.M."/>
            <person name="Muyzer G."/>
            <person name="Kuever J."/>
            <person name="Pereira I.A."/>
            <person name="Parshina S.N."/>
            <person name="Bernier-Latmani R."/>
            <person name="Stams A.J."/>
            <person name="Klenk H.P."/>
        </authorList>
    </citation>
    <scope>NUCLEOTIDE SEQUENCE [LARGE SCALE GENOMIC DNA]</scope>
    <source>
        <strain evidence="13">ATCC 23193 / DSM 2154 / NCIB 8452 / DL</strain>
    </source>
</reference>
<dbReference type="GO" id="GO:0007165">
    <property type="term" value="P:signal transduction"/>
    <property type="evidence" value="ECO:0007669"/>
    <property type="project" value="UniProtKB-KW"/>
</dbReference>
<keyword evidence="5 9" id="KW-1133">Transmembrane helix</keyword>
<dbReference type="SMART" id="SM01049">
    <property type="entry name" value="Cache_2"/>
    <property type="match status" value="1"/>
</dbReference>
<evidence type="ECO:0000256" key="5">
    <source>
        <dbReference type="ARBA" id="ARBA00022989"/>
    </source>
</evidence>
<reference evidence="13" key="1">
    <citation type="submission" date="2011-05" db="EMBL/GenBank/DDBJ databases">
        <title>Complete sequence of Desulfotomaculum ruminis DSM 2154.</title>
        <authorList>
            <person name="Lucas S."/>
            <person name="Copeland A."/>
            <person name="Lapidus A."/>
            <person name="Cheng J.-F."/>
            <person name="Goodwin L."/>
            <person name="Pitluck S."/>
            <person name="Lu M."/>
            <person name="Detter J.C."/>
            <person name="Han C."/>
            <person name="Tapia R."/>
            <person name="Land M."/>
            <person name="Hauser L."/>
            <person name="Kyrpides N."/>
            <person name="Ivanova N."/>
            <person name="Mikhailova N."/>
            <person name="Pagani I."/>
            <person name="Stams A.J.M."/>
            <person name="Plugge C.M."/>
            <person name="Muyzer G."/>
            <person name="Kuever J."/>
            <person name="Parshina S.N."/>
            <person name="Ivanova A.E."/>
            <person name="Nazina T.N."/>
            <person name="Brambilla E."/>
            <person name="Spring S."/>
            <person name="Klenk H.-P."/>
            <person name="Woyke T."/>
        </authorList>
    </citation>
    <scope>NUCLEOTIDE SEQUENCE [LARGE SCALE GENOMIC DNA]</scope>
    <source>
        <strain evidence="13">ATCC 23193 / DSM 2154 / NCIB 8452 / DL</strain>
    </source>
</reference>
<dbReference type="STRING" id="696281.Desru_1593"/>
<dbReference type="Gene3D" id="1.10.287.950">
    <property type="entry name" value="Methyl-accepting chemotaxis protein"/>
    <property type="match status" value="1"/>
</dbReference>
<protein>
    <submittedName>
        <fullName evidence="12">Chemotaxis sensory transducer</fullName>
    </submittedName>
</protein>
<evidence type="ECO:0000256" key="8">
    <source>
        <dbReference type="PROSITE-ProRule" id="PRU00284"/>
    </source>
</evidence>
<dbReference type="Gene3D" id="3.30.450.20">
    <property type="entry name" value="PAS domain"/>
    <property type="match status" value="1"/>
</dbReference>
<keyword evidence="2" id="KW-1003">Cell membrane</keyword>
<evidence type="ECO:0000256" key="6">
    <source>
        <dbReference type="ARBA" id="ARBA00023136"/>
    </source>
</evidence>
<dbReference type="eggNOG" id="COG0840">
    <property type="taxonomic scope" value="Bacteria"/>
</dbReference>
<dbReference type="Pfam" id="PF17200">
    <property type="entry name" value="sCache_2"/>
    <property type="match status" value="1"/>
</dbReference>
<evidence type="ECO:0000259" key="10">
    <source>
        <dbReference type="PROSITE" id="PS50111"/>
    </source>
</evidence>
<evidence type="ECO:0000313" key="13">
    <source>
        <dbReference type="Proteomes" id="UP000009234"/>
    </source>
</evidence>
<dbReference type="GO" id="GO:0006935">
    <property type="term" value="P:chemotaxis"/>
    <property type="evidence" value="ECO:0007669"/>
    <property type="project" value="UniProtKB-KW"/>
</dbReference>
<dbReference type="SMART" id="SM00283">
    <property type="entry name" value="MA"/>
    <property type="match status" value="1"/>
</dbReference>
<name>F6DRU7_DESRL</name>
<dbReference type="PROSITE" id="PS50111">
    <property type="entry name" value="CHEMOTAXIS_TRANSDUC_2"/>
    <property type="match status" value="1"/>
</dbReference>
<keyword evidence="3" id="KW-0145">Chemotaxis</keyword>
<dbReference type="RefSeq" id="WP_013841625.1">
    <property type="nucleotide sequence ID" value="NC_015589.1"/>
</dbReference>
<dbReference type="InterPro" id="IPR033480">
    <property type="entry name" value="sCache_2"/>
</dbReference>
<sequence length="607" mass="66045">MLKLKIRRLQMRGKLSLLIGASLIITVLLLSAISYINLDRAYTRLVNASHQRYDMNIKIAVENLVSMLEANYQRYENGEITEQEARKNAEIIVRDTRYNGGSGYFWADTSTGLCAVHMNPEYEGAERYNEQDQKGNFFIRGLIAAGSKSGGGFTDFYFTKPGKQGVFPKRAYTLKFEPYDWYISTGNYIDDINQAVAEQERQKVNAQVLLLSSSLTITVLVILFFFFSLKRLTGPLVGVAKRLQLLSEGDVHTPPVPVVQTQDELQILTQATETLILSIREIVGDLTTHLKNMAQGDMTTPITQQYVGDFVPIQESVREIYTSLNQVLSTIHESAGMVNVGAVQVAGAVQSFATGATEQASAVEELAASISTVSDQVHHIAGSVRQAAGDVAKTAHEAKDGYEKMKRLLSSMGQIKNSSEQISGITQTIQSIAQQTNLLALNAAIEAARVGAEGRGFAVVAGEVRNLAGQSAEAAKRTALLIENSIHEVAEGLQIALETGSASENASREALELQKVIEGIDKASQEQAVAIEQITKGMEQISAVVQTNAATAEEGSAASEELSAQAATLDNEISRFKIRTCANEAVLKPSHDLIRLESGERYYAAEN</sequence>
<dbReference type="PANTHER" id="PTHR43531">
    <property type="entry name" value="PROTEIN ICFG"/>
    <property type="match status" value="1"/>
</dbReference>
<evidence type="ECO:0000256" key="2">
    <source>
        <dbReference type="ARBA" id="ARBA00022475"/>
    </source>
</evidence>
<dbReference type="GO" id="GO:0004888">
    <property type="term" value="F:transmembrane signaling receptor activity"/>
    <property type="evidence" value="ECO:0007669"/>
    <property type="project" value="TreeGrafter"/>
</dbReference>
<dbReference type="EMBL" id="CP002780">
    <property type="protein sequence ID" value="AEG59858.1"/>
    <property type="molecule type" value="Genomic_DNA"/>
</dbReference>
<evidence type="ECO:0000313" key="12">
    <source>
        <dbReference type="EMBL" id="AEG59858.1"/>
    </source>
</evidence>
<organism evidence="12 13">
    <name type="scientific">Desulforamulus ruminis (strain ATCC 23193 / DSM 2154 / NCIMB 8452 / DL)</name>
    <name type="common">Desulfotomaculum ruminis</name>
    <dbReference type="NCBI Taxonomy" id="696281"/>
    <lineage>
        <taxon>Bacteria</taxon>
        <taxon>Bacillati</taxon>
        <taxon>Bacillota</taxon>
        <taxon>Clostridia</taxon>
        <taxon>Eubacteriales</taxon>
        <taxon>Peptococcaceae</taxon>
        <taxon>Desulforamulus</taxon>
    </lineage>
</organism>
<dbReference type="InterPro" id="IPR004089">
    <property type="entry name" value="MCPsignal_dom"/>
</dbReference>
<comment type="subcellular location">
    <subcellularLocation>
        <location evidence="1">Cell membrane</location>
        <topology evidence="1">Multi-pass membrane protein</topology>
    </subcellularLocation>
</comment>
<dbReference type="SUPFAM" id="SSF58104">
    <property type="entry name" value="Methyl-accepting chemotaxis protein (MCP) signaling domain"/>
    <property type="match status" value="1"/>
</dbReference>
<dbReference type="Proteomes" id="UP000009234">
    <property type="component" value="Chromosome"/>
</dbReference>
<dbReference type="CDD" id="cd11386">
    <property type="entry name" value="MCP_signal"/>
    <property type="match status" value="1"/>
</dbReference>
<dbReference type="HOGENOM" id="CLU_000445_107_21_9"/>
<evidence type="ECO:0000259" key="11">
    <source>
        <dbReference type="PROSITE" id="PS50885"/>
    </source>
</evidence>
<evidence type="ECO:0000256" key="4">
    <source>
        <dbReference type="ARBA" id="ARBA00022692"/>
    </source>
</evidence>
<feature type="transmembrane region" description="Helical" evidence="9">
    <location>
        <begin position="208"/>
        <end position="227"/>
    </location>
</feature>
<comment type="similarity">
    <text evidence="7">Belongs to the methyl-accepting chemotaxis (MCP) protein family.</text>
</comment>
<keyword evidence="13" id="KW-1185">Reference proteome</keyword>
<dbReference type="OrthoDB" id="9814363at2"/>
<dbReference type="GO" id="GO:0005886">
    <property type="term" value="C:plasma membrane"/>
    <property type="evidence" value="ECO:0007669"/>
    <property type="project" value="UniProtKB-SubCell"/>
</dbReference>
<dbReference type="InterPro" id="IPR003660">
    <property type="entry name" value="HAMP_dom"/>
</dbReference>
<evidence type="ECO:0000256" key="9">
    <source>
        <dbReference type="SAM" id="Phobius"/>
    </source>
</evidence>
<dbReference type="Pfam" id="PF00015">
    <property type="entry name" value="MCPsignal"/>
    <property type="match status" value="1"/>
</dbReference>
<evidence type="ECO:0000256" key="3">
    <source>
        <dbReference type="ARBA" id="ARBA00022500"/>
    </source>
</evidence>
<dbReference type="InterPro" id="IPR051310">
    <property type="entry name" value="MCP_chemotaxis"/>
</dbReference>
<dbReference type="KEGG" id="dru:Desru_1593"/>
<evidence type="ECO:0000256" key="1">
    <source>
        <dbReference type="ARBA" id="ARBA00004651"/>
    </source>
</evidence>
<dbReference type="Gene3D" id="6.10.340.10">
    <property type="match status" value="1"/>
</dbReference>
<dbReference type="AlphaFoldDB" id="F6DRU7"/>
<keyword evidence="8" id="KW-0807">Transducer</keyword>
<dbReference type="PROSITE" id="PS50885">
    <property type="entry name" value="HAMP"/>
    <property type="match status" value="1"/>
</dbReference>
<feature type="domain" description="Methyl-accepting transducer" evidence="10">
    <location>
        <begin position="334"/>
        <end position="563"/>
    </location>
</feature>
<proteinExistence type="inferred from homology"/>
<keyword evidence="4 9" id="KW-0812">Transmembrane</keyword>
<evidence type="ECO:0000256" key="7">
    <source>
        <dbReference type="ARBA" id="ARBA00029447"/>
    </source>
</evidence>